<dbReference type="EMBL" id="JAPTMU010000011">
    <property type="protein sequence ID" value="KAJ4936137.1"/>
    <property type="molecule type" value="Genomic_DNA"/>
</dbReference>
<evidence type="ECO:0000313" key="2">
    <source>
        <dbReference type="Proteomes" id="UP001219934"/>
    </source>
</evidence>
<feature type="non-terminal residue" evidence="1">
    <location>
        <position position="1"/>
    </location>
</feature>
<evidence type="ECO:0000313" key="1">
    <source>
        <dbReference type="EMBL" id="KAJ4936137.1"/>
    </source>
</evidence>
<comment type="caution">
    <text evidence="1">The sequence shown here is derived from an EMBL/GenBank/DDBJ whole genome shotgun (WGS) entry which is preliminary data.</text>
</comment>
<name>A0AAD6FIG4_9TELE</name>
<accession>A0AAD6FIG4</accession>
<sequence length="115" mass="13247">VMTELKGKLERRLKDTFVGFAVNNKLKQLTPDLAKKCEADFLVFYERAKKYVSERYDFSENSFHSKVSKLGLTTAESYSDAVQACSLKDIDMDGLYEEWHGGSYSQLFRNGRMPQ</sequence>
<dbReference type="Proteomes" id="UP001219934">
    <property type="component" value="Unassembled WGS sequence"/>
</dbReference>
<organism evidence="1 2">
    <name type="scientific">Pogonophryne albipinna</name>
    <dbReference type="NCBI Taxonomy" id="1090488"/>
    <lineage>
        <taxon>Eukaryota</taxon>
        <taxon>Metazoa</taxon>
        <taxon>Chordata</taxon>
        <taxon>Craniata</taxon>
        <taxon>Vertebrata</taxon>
        <taxon>Euteleostomi</taxon>
        <taxon>Actinopterygii</taxon>
        <taxon>Neopterygii</taxon>
        <taxon>Teleostei</taxon>
        <taxon>Neoteleostei</taxon>
        <taxon>Acanthomorphata</taxon>
        <taxon>Eupercaria</taxon>
        <taxon>Perciformes</taxon>
        <taxon>Notothenioidei</taxon>
        <taxon>Pogonophryne</taxon>
    </lineage>
</organism>
<protein>
    <submittedName>
        <fullName evidence="1">Uncharacterized protein</fullName>
    </submittedName>
</protein>
<keyword evidence="2" id="KW-1185">Reference proteome</keyword>
<reference evidence="1" key="1">
    <citation type="submission" date="2022-11" db="EMBL/GenBank/DDBJ databases">
        <title>Chromosome-level genome of Pogonophryne albipinna.</title>
        <authorList>
            <person name="Jo E."/>
        </authorList>
    </citation>
    <scope>NUCLEOTIDE SEQUENCE</scope>
    <source>
        <strain evidence="1">SGF0006</strain>
        <tissue evidence="1">Muscle</tissue>
    </source>
</reference>
<gene>
    <name evidence="1" type="ORF">JOQ06_017661</name>
</gene>
<dbReference type="AlphaFoldDB" id="A0AAD6FIG4"/>
<proteinExistence type="predicted"/>